<evidence type="ECO:0000256" key="1">
    <source>
        <dbReference type="SAM" id="MobiDB-lite"/>
    </source>
</evidence>
<reference evidence="2" key="1">
    <citation type="journal article" date="2023" name="Plant Biotechnol. J.">
        <title>Chromosome-level wild Hevea brasiliensis genome provides new tools for genomic-assisted breeding and valuable loci to elevate rubber yield.</title>
        <authorList>
            <person name="Cheng H."/>
            <person name="Song X."/>
            <person name="Hu Y."/>
            <person name="Wu T."/>
            <person name="Yang Q."/>
            <person name="An Z."/>
            <person name="Feng S."/>
            <person name="Deng Z."/>
            <person name="Wu W."/>
            <person name="Zeng X."/>
            <person name="Tu M."/>
            <person name="Wang X."/>
            <person name="Huang H."/>
        </authorList>
    </citation>
    <scope>NUCLEOTIDE SEQUENCE</scope>
    <source>
        <strain evidence="2">MT/VB/25A 57/8</strain>
    </source>
</reference>
<feature type="compositionally biased region" description="Polar residues" evidence="1">
    <location>
        <begin position="69"/>
        <end position="83"/>
    </location>
</feature>
<evidence type="ECO:0000313" key="3">
    <source>
        <dbReference type="Proteomes" id="UP001174677"/>
    </source>
</evidence>
<organism evidence="2 3">
    <name type="scientific">Hevea brasiliensis</name>
    <name type="common">Para rubber tree</name>
    <name type="synonym">Siphonia brasiliensis</name>
    <dbReference type="NCBI Taxonomy" id="3981"/>
    <lineage>
        <taxon>Eukaryota</taxon>
        <taxon>Viridiplantae</taxon>
        <taxon>Streptophyta</taxon>
        <taxon>Embryophyta</taxon>
        <taxon>Tracheophyta</taxon>
        <taxon>Spermatophyta</taxon>
        <taxon>Magnoliopsida</taxon>
        <taxon>eudicotyledons</taxon>
        <taxon>Gunneridae</taxon>
        <taxon>Pentapetalae</taxon>
        <taxon>rosids</taxon>
        <taxon>fabids</taxon>
        <taxon>Malpighiales</taxon>
        <taxon>Euphorbiaceae</taxon>
        <taxon>Crotonoideae</taxon>
        <taxon>Micrandreae</taxon>
        <taxon>Hevea</taxon>
    </lineage>
</organism>
<accession>A0ABQ9MBW2</accession>
<keyword evidence="3" id="KW-1185">Reference proteome</keyword>
<feature type="region of interest" description="Disordered" evidence="1">
    <location>
        <begin position="1"/>
        <end position="83"/>
    </location>
</feature>
<feature type="compositionally biased region" description="Polar residues" evidence="1">
    <location>
        <begin position="199"/>
        <end position="210"/>
    </location>
</feature>
<feature type="compositionally biased region" description="Basic residues" evidence="1">
    <location>
        <begin position="7"/>
        <end position="25"/>
    </location>
</feature>
<dbReference type="PANTHER" id="PTHR37260:SF2">
    <property type="entry name" value="PROTEIN ECERIFERUM 16"/>
    <property type="match status" value="1"/>
</dbReference>
<feature type="region of interest" description="Disordered" evidence="1">
    <location>
        <begin position="198"/>
        <end position="220"/>
    </location>
</feature>
<dbReference type="Proteomes" id="UP001174677">
    <property type="component" value="Chromosome 7"/>
</dbReference>
<gene>
    <name evidence="2" type="ORF">P3X46_012368</name>
</gene>
<protein>
    <submittedName>
        <fullName evidence="2">Uncharacterized protein</fullName>
    </submittedName>
</protein>
<dbReference type="PANTHER" id="PTHR37260">
    <property type="entry name" value="PHOSPHORELAY PROTEIN"/>
    <property type="match status" value="1"/>
</dbReference>
<proteinExistence type="predicted"/>
<sequence length="422" mass="45523">MDAKALAKSKRAHSLNHSKKPHSAQKSKATSGGANIAGSGNKALGKQTKEKARQSGLPSNWDRYEEEFNSGSEDPSGDATNKASDVILPKSKGADYGYLLAEAQSQCQSDSYLDTFPSMDDILPGEFNLGVESMLSVRGKSILLWIGDDNFLVEDQTAASPEVPFLSLNLNALAEQLAKVDISARLFIEADQLPMELTGNGSKTSSLESDQMQKSETEATSTISKESIFKDFSEEKKVANQNIEVMSSGSFLDVKSPNQGLDLLSQTKNSSQDSTYSQSNALECPTEFNVSSVSEPKKLSSFEASAAEAELDMLLDSFSETKLLDSSGFSSATIPVYQKEAPISLPQLTRNNPSSSKTTPIAVKLDDVLDDLLEETSILSNKKGSYQLTKVTAAHNETLSSSSQTVTNSKVLDDFDSWLDTI</sequence>
<comment type="caution">
    <text evidence="2">The sequence shown here is derived from an EMBL/GenBank/DDBJ whole genome shotgun (WGS) entry which is preliminary data.</text>
</comment>
<name>A0ABQ9MBW2_HEVBR</name>
<dbReference type="EMBL" id="JARPOI010000007">
    <property type="protein sequence ID" value="KAJ9177118.1"/>
    <property type="molecule type" value="Genomic_DNA"/>
</dbReference>
<evidence type="ECO:0000313" key="2">
    <source>
        <dbReference type="EMBL" id="KAJ9177118.1"/>
    </source>
</evidence>
<dbReference type="InterPro" id="IPR053342">
    <property type="entry name" value="Exosome_cofactor/PTGS_suppr"/>
</dbReference>